<keyword evidence="17" id="KW-1185">Reference proteome</keyword>
<accession>A0A3N5C691</accession>
<dbReference type="GO" id="GO:0006633">
    <property type="term" value="P:fatty acid biosynthetic process"/>
    <property type="evidence" value="ECO:0007669"/>
    <property type="project" value="UniProtKB-UniPathway"/>
</dbReference>
<evidence type="ECO:0000259" key="15">
    <source>
        <dbReference type="SMART" id="SM00822"/>
    </source>
</evidence>
<dbReference type="InterPro" id="IPR036291">
    <property type="entry name" value="NAD(P)-bd_dom_sf"/>
</dbReference>
<dbReference type="GO" id="GO:0004316">
    <property type="term" value="F:3-oxoacyl-[acyl-carrier-protein] reductase (NADPH) activity"/>
    <property type="evidence" value="ECO:0007669"/>
    <property type="project" value="UniProtKB-UniRule"/>
</dbReference>
<dbReference type="PANTHER" id="PTHR42879:SF2">
    <property type="entry name" value="3-OXOACYL-[ACYL-CARRIER-PROTEIN] REDUCTASE FABG"/>
    <property type="match status" value="1"/>
</dbReference>
<evidence type="ECO:0000256" key="11">
    <source>
        <dbReference type="ARBA" id="ARBA00048508"/>
    </source>
</evidence>
<dbReference type="FunFam" id="3.40.50.720:FF:000037">
    <property type="entry name" value="3-oxoacyl-[acyl-carrier-protein] reductase FabG"/>
    <property type="match status" value="1"/>
</dbReference>
<dbReference type="Pfam" id="PF13561">
    <property type="entry name" value="adh_short_C2"/>
    <property type="match status" value="1"/>
</dbReference>
<keyword evidence="6 14" id="KW-0276">Fatty acid metabolism</keyword>
<dbReference type="UniPathway" id="UPA00094"/>
<evidence type="ECO:0000256" key="9">
    <source>
        <dbReference type="ARBA" id="ARBA00023098"/>
    </source>
</evidence>
<reference evidence="16 17" key="1">
    <citation type="submission" date="2018-11" db="EMBL/GenBank/DDBJ databases">
        <title>Genomic Encyclopedia of Type Strains, Phase IV (KMG-IV): sequencing the most valuable type-strain genomes for metagenomic binning, comparative biology and taxonomic classification.</title>
        <authorList>
            <person name="Goeker M."/>
        </authorList>
    </citation>
    <scope>NUCLEOTIDE SEQUENCE [LARGE SCALE GENOMIC DNA]</scope>
    <source>
        <strain evidence="16 17">DSM 29158</strain>
    </source>
</reference>
<evidence type="ECO:0000256" key="10">
    <source>
        <dbReference type="ARBA" id="ARBA00023160"/>
    </source>
</evidence>
<evidence type="ECO:0000256" key="3">
    <source>
        <dbReference type="ARBA" id="ARBA00006484"/>
    </source>
</evidence>
<feature type="binding site" evidence="13">
    <location>
        <begin position="152"/>
        <end position="156"/>
    </location>
    <ligand>
        <name>NADP(+)</name>
        <dbReference type="ChEBI" id="CHEBI:58349"/>
    </ligand>
</feature>
<protein>
    <recommendedName>
        <fullName evidence="14">3-oxoacyl-[acyl-carrier-protein] reductase</fullName>
        <ecNumber evidence="14">1.1.1.100</ecNumber>
    </recommendedName>
</protein>
<dbReference type="NCBIfam" id="NF009466">
    <property type="entry name" value="PRK12826.1-2"/>
    <property type="match status" value="1"/>
</dbReference>
<gene>
    <name evidence="16" type="ORF">EDD62_0473</name>
</gene>
<feature type="binding site" evidence="13">
    <location>
        <position position="87"/>
    </location>
    <ligand>
        <name>NADP(+)</name>
        <dbReference type="ChEBI" id="CHEBI:58349"/>
    </ligand>
</feature>
<name>A0A3N5C691_9BACL</name>
<proteinExistence type="inferred from homology"/>
<dbReference type="InterPro" id="IPR002347">
    <property type="entry name" value="SDR_fam"/>
</dbReference>
<dbReference type="InterPro" id="IPR057326">
    <property type="entry name" value="KR_dom"/>
</dbReference>
<keyword evidence="10 14" id="KW-0275">Fatty acid biosynthesis</keyword>
<organism evidence="16 17">
    <name type="scientific">Abyssicoccus albus</name>
    <dbReference type="NCBI Taxonomy" id="1817405"/>
    <lineage>
        <taxon>Bacteria</taxon>
        <taxon>Bacillati</taxon>
        <taxon>Bacillota</taxon>
        <taxon>Bacilli</taxon>
        <taxon>Bacillales</taxon>
        <taxon>Abyssicoccaceae</taxon>
    </lineage>
</organism>
<evidence type="ECO:0000256" key="4">
    <source>
        <dbReference type="ARBA" id="ARBA00011881"/>
    </source>
</evidence>
<dbReference type="Proteomes" id="UP000277108">
    <property type="component" value="Unassembled WGS sequence"/>
</dbReference>
<evidence type="ECO:0000256" key="7">
    <source>
        <dbReference type="ARBA" id="ARBA00022857"/>
    </source>
</evidence>
<evidence type="ECO:0000256" key="13">
    <source>
        <dbReference type="PIRSR" id="PIRSR611284-2"/>
    </source>
</evidence>
<dbReference type="EC" id="1.1.1.100" evidence="14"/>
<evidence type="ECO:0000256" key="12">
    <source>
        <dbReference type="PIRSR" id="PIRSR611284-1"/>
    </source>
</evidence>
<comment type="similarity">
    <text evidence="3 14">Belongs to the short-chain dehydrogenases/reductases (SDR) family.</text>
</comment>
<dbReference type="SUPFAM" id="SSF51735">
    <property type="entry name" value="NAD(P)-binding Rossmann-fold domains"/>
    <property type="match status" value="1"/>
</dbReference>
<dbReference type="CDD" id="cd05333">
    <property type="entry name" value="BKR_SDR_c"/>
    <property type="match status" value="1"/>
</dbReference>
<comment type="catalytic activity">
    <reaction evidence="11 14">
        <text>a (3R)-hydroxyacyl-[ACP] + NADP(+) = a 3-oxoacyl-[ACP] + NADPH + H(+)</text>
        <dbReference type="Rhea" id="RHEA:17397"/>
        <dbReference type="Rhea" id="RHEA-COMP:9916"/>
        <dbReference type="Rhea" id="RHEA-COMP:9945"/>
        <dbReference type="ChEBI" id="CHEBI:15378"/>
        <dbReference type="ChEBI" id="CHEBI:57783"/>
        <dbReference type="ChEBI" id="CHEBI:58349"/>
        <dbReference type="ChEBI" id="CHEBI:78776"/>
        <dbReference type="ChEBI" id="CHEBI:78827"/>
        <dbReference type="EC" id="1.1.1.100"/>
    </reaction>
</comment>
<evidence type="ECO:0000256" key="8">
    <source>
        <dbReference type="ARBA" id="ARBA00023002"/>
    </source>
</evidence>
<evidence type="ECO:0000256" key="5">
    <source>
        <dbReference type="ARBA" id="ARBA00022516"/>
    </source>
</evidence>
<dbReference type="InterPro" id="IPR020904">
    <property type="entry name" value="Sc_DH/Rdtase_CS"/>
</dbReference>
<dbReference type="SMART" id="SM00822">
    <property type="entry name" value="PKS_KR"/>
    <property type="match status" value="1"/>
</dbReference>
<dbReference type="PANTHER" id="PTHR42879">
    <property type="entry name" value="3-OXOACYL-(ACYL-CARRIER-PROTEIN) REDUCTASE"/>
    <property type="match status" value="1"/>
</dbReference>
<evidence type="ECO:0000256" key="2">
    <source>
        <dbReference type="ARBA" id="ARBA00005194"/>
    </source>
</evidence>
<comment type="pathway">
    <text evidence="2 14">Lipid metabolism; fatty acid biosynthesis.</text>
</comment>
<keyword evidence="7 13" id="KW-0521">NADP</keyword>
<dbReference type="OrthoDB" id="9803333at2"/>
<dbReference type="NCBIfam" id="TIGR01830">
    <property type="entry name" value="3oxo_ACP_reduc"/>
    <property type="match status" value="1"/>
</dbReference>
<dbReference type="PRINTS" id="PR00081">
    <property type="entry name" value="GDHRDH"/>
</dbReference>
<evidence type="ECO:0000313" key="17">
    <source>
        <dbReference type="Proteomes" id="UP000277108"/>
    </source>
</evidence>
<dbReference type="EMBL" id="RKRK01000002">
    <property type="protein sequence ID" value="RPF57838.1"/>
    <property type="molecule type" value="Genomic_DNA"/>
</dbReference>
<comment type="function">
    <text evidence="1 14">Catalyzes the NADPH-dependent reduction of beta-ketoacyl-ACP substrates to beta-hydroxyacyl-ACP products, the first reductive step in the elongation cycle of fatty acid biosynthesis.</text>
</comment>
<feature type="domain" description="Ketoreductase" evidence="15">
    <location>
        <begin position="3"/>
        <end position="183"/>
    </location>
</feature>
<keyword evidence="9 14" id="KW-0443">Lipid metabolism</keyword>
<feature type="active site" description="Proton acceptor" evidence="12">
    <location>
        <position position="152"/>
    </location>
</feature>
<dbReference type="PROSITE" id="PS00061">
    <property type="entry name" value="ADH_SHORT"/>
    <property type="match status" value="1"/>
</dbReference>
<dbReference type="AlphaFoldDB" id="A0A3N5C691"/>
<dbReference type="Gene3D" id="3.40.50.720">
    <property type="entry name" value="NAD(P)-binding Rossmann-like Domain"/>
    <property type="match status" value="1"/>
</dbReference>
<evidence type="ECO:0000256" key="6">
    <source>
        <dbReference type="ARBA" id="ARBA00022832"/>
    </source>
</evidence>
<comment type="subunit">
    <text evidence="4 14">Homotetramer.</text>
</comment>
<dbReference type="GO" id="GO:0051287">
    <property type="term" value="F:NAD binding"/>
    <property type="evidence" value="ECO:0007669"/>
    <property type="project" value="UniProtKB-UniRule"/>
</dbReference>
<evidence type="ECO:0000256" key="1">
    <source>
        <dbReference type="ARBA" id="ARBA00002607"/>
    </source>
</evidence>
<dbReference type="PRINTS" id="PR00080">
    <property type="entry name" value="SDRFAMILY"/>
</dbReference>
<keyword evidence="5 14" id="KW-0444">Lipid biosynthesis</keyword>
<dbReference type="InterPro" id="IPR011284">
    <property type="entry name" value="3oxo_ACP_reduc"/>
</dbReference>
<feature type="binding site" evidence="13">
    <location>
        <begin position="9"/>
        <end position="12"/>
    </location>
    <ligand>
        <name>NADP(+)</name>
        <dbReference type="ChEBI" id="CHEBI:58349"/>
    </ligand>
</feature>
<keyword evidence="8 14" id="KW-0560">Oxidoreductase</keyword>
<evidence type="ECO:0000313" key="16">
    <source>
        <dbReference type="EMBL" id="RPF57838.1"/>
    </source>
</evidence>
<evidence type="ECO:0000256" key="14">
    <source>
        <dbReference type="RuleBase" id="RU366074"/>
    </source>
</evidence>
<dbReference type="RefSeq" id="WP_123807384.1">
    <property type="nucleotide sequence ID" value="NZ_RKRK01000002.1"/>
</dbReference>
<feature type="binding site" evidence="13">
    <location>
        <begin position="60"/>
        <end position="61"/>
    </location>
    <ligand>
        <name>NADP(+)</name>
        <dbReference type="ChEBI" id="CHEBI:58349"/>
    </ligand>
</feature>
<dbReference type="InterPro" id="IPR050259">
    <property type="entry name" value="SDR"/>
</dbReference>
<feature type="binding site" evidence="13">
    <location>
        <position position="185"/>
    </location>
    <ligand>
        <name>NADP(+)</name>
        <dbReference type="ChEBI" id="CHEBI:58349"/>
    </ligand>
</feature>
<comment type="caution">
    <text evidence="16">The sequence shown here is derived from an EMBL/GenBank/DDBJ whole genome shotgun (WGS) entry which is preliminary data.</text>
</comment>
<sequence length="245" mass="26431">MSKIVLVTGASRGIGRAIALKFAKPDHHVIVNYAGNKEKALSVKEEIESLGATSEVYQCNVSDMESVQEMFKHIKSEHTKIDVIVNNAGITRDTLLMRMKETDFNDVIDTNLKGVFNVIKSASRLVLKNPTAKIINVSSVVGVTGNPGQANYVASKAGVIGLTKTVAQEFGPKGITCNAVAPGFIVSDMTDELSDEIKEKILAQIPMKSFGDVEDIANAVEFLASDKARYINGQTLHVNGGMFMN</sequence>